<dbReference type="GeneTree" id="ENSGT00390000005938"/>
<accession>A0A2I3H737</accession>
<dbReference type="EMBL" id="ADFV01184050">
    <property type="status" value="NOT_ANNOTATED_CDS"/>
    <property type="molecule type" value="Genomic_DNA"/>
</dbReference>
<evidence type="ECO:0000256" key="1">
    <source>
        <dbReference type="SAM" id="SignalP"/>
    </source>
</evidence>
<reference evidence="2" key="3">
    <citation type="submission" date="2025-09" db="UniProtKB">
        <authorList>
            <consortium name="Ensembl"/>
        </authorList>
    </citation>
    <scope>IDENTIFICATION</scope>
</reference>
<name>A0A2I3H737_NOMLE</name>
<dbReference type="Ensembl" id="ENSNLET00000033341.1">
    <property type="protein sequence ID" value="ENSNLEP00000039424.1"/>
    <property type="gene ID" value="ENSNLEG00000036161.1"/>
</dbReference>
<feature type="chain" id="PRO_5014151906" description="Beta-defensin" evidence="1">
    <location>
        <begin position="20"/>
        <end position="65"/>
    </location>
</feature>
<dbReference type="STRING" id="61853.ENSNLEP00000039424"/>
<keyword evidence="1" id="KW-0732">Signal</keyword>
<organism evidence="2 3">
    <name type="scientific">Nomascus leucogenys</name>
    <name type="common">Northern white-cheeked gibbon</name>
    <name type="synonym">Hylobates leucogenys</name>
    <dbReference type="NCBI Taxonomy" id="61853"/>
    <lineage>
        <taxon>Eukaryota</taxon>
        <taxon>Metazoa</taxon>
        <taxon>Chordata</taxon>
        <taxon>Craniata</taxon>
        <taxon>Vertebrata</taxon>
        <taxon>Euteleostomi</taxon>
        <taxon>Mammalia</taxon>
        <taxon>Eutheria</taxon>
        <taxon>Euarchontoglires</taxon>
        <taxon>Primates</taxon>
        <taxon>Haplorrhini</taxon>
        <taxon>Catarrhini</taxon>
        <taxon>Hylobatidae</taxon>
        <taxon>Nomascus</taxon>
    </lineage>
</organism>
<dbReference type="Proteomes" id="UP000001073">
    <property type="component" value="Chromosome 12"/>
</dbReference>
<dbReference type="InParanoid" id="A0A2I3H737"/>
<evidence type="ECO:0000313" key="2">
    <source>
        <dbReference type="Ensembl" id="ENSNLEP00000039424.1"/>
    </source>
</evidence>
<proteinExistence type="predicted"/>
<feature type="signal peptide" evidence="1">
    <location>
        <begin position="1"/>
        <end position="19"/>
    </location>
</feature>
<reference evidence="2" key="2">
    <citation type="submission" date="2025-08" db="UniProtKB">
        <authorList>
            <consortium name="Ensembl"/>
        </authorList>
    </citation>
    <scope>IDENTIFICATION</scope>
</reference>
<protein>
    <recommendedName>
        <fullName evidence="4">Beta-defensin</fullName>
    </recommendedName>
</protein>
<dbReference type="OMA" id="MHAPASC"/>
<dbReference type="Gene3D" id="3.10.360.10">
    <property type="entry name" value="Antimicrobial Peptide, Beta-defensin 2, Chain A"/>
    <property type="match status" value="1"/>
</dbReference>
<sequence length="65" mass="7620">MRTFLFLFAVLFFLTPAKNAFFDEKCDKLKGTCKNNRRKNEELIALCQKSLKCCQTIQPCRNIID</sequence>
<evidence type="ECO:0008006" key="4">
    <source>
        <dbReference type="Google" id="ProtNLM"/>
    </source>
</evidence>
<reference evidence="2 3" key="1">
    <citation type="submission" date="2012-10" db="EMBL/GenBank/DDBJ databases">
        <authorList>
            <consortium name="Gibbon Genome Sequencing Consortium"/>
        </authorList>
    </citation>
    <scope>NUCLEOTIDE SEQUENCE [LARGE SCALE GENOMIC DNA]</scope>
</reference>
<dbReference type="AlphaFoldDB" id="A0A2I3H737"/>
<keyword evidence="3" id="KW-1185">Reference proteome</keyword>
<evidence type="ECO:0000313" key="3">
    <source>
        <dbReference type="Proteomes" id="UP000001073"/>
    </source>
</evidence>